<evidence type="ECO:0000313" key="8">
    <source>
        <dbReference type="Proteomes" id="UP000249829"/>
    </source>
</evidence>
<dbReference type="InterPro" id="IPR036736">
    <property type="entry name" value="ACP-like_sf"/>
</dbReference>
<dbReference type="SUPFAM" id="SSF52777">
    <property type="entry name" value="CoA-dependent acyltransferases"/>
    <property type="match status" value="4"/>
</dbReference>
<dbReference type="InterPro" id="IPR009081">
    <property type="entry name" value="PP-bd_ACP"/>
</dbReference>
<dbReference type="GO" id="GO:0016874">
    <property type="term" value="F:ligase activity"/>
    <property type="evidence" value="ECO:0007669"/>
    <property type="project" value="UniProtKB-KW"/>
</dbReference>
<keyword evidence="3" id="KW-0436">Ligase</keyword>
<keyword evidence="8" id="KW-1185">Reference proteome</keyword>
<dbReference type="CDD" id="cd05918">
    <property type="entry name" value="A_NRPS_SidN3_like"/>
    <property type="match status" value="2"/>
</dbReference>
<dbReference type="InterPro" id="IPR045851">
    <property type="entry name" value="AMP-bd_C_sf"/>
</dbReference>
<dbReference type="PANTHER" id="PTHR45527:SF1">
    <property type="entry name" value="FATTY ACID SYNTHASE"/>
    <property type="match status" value="1"/>
</dbReference>
<evidence type="ECO:0000256" key="1">
    <source>
        <dbReference type="ARBA" id="ARBA00022450"/>
    </source>
</evidence>
<dbReference type="Proteomes" id="UP000249829">
    <property type="component" value="Unassembled WGS sequence"/>
</dbReference>
<dbReference type="SUPFAM" id="SSF47336">
    <property type="entry name" value="ACP-like"/>
    <property type="match status" value="2"/>
</dbReference>
<dbReference type="PROSITE" id="PS00455">
    <property type="entry name" value="AMP_BINDING"/>
    <property type="match status" value="2"/>
</dbReference>
<dbReference type="GO" id="GO:0044550">
    <property type="term" value="P:secondary metabolite biosynthetic process"/>
    <property type="evidence" value="ECO:0007669"/>
    <property type="project" value="TreeGrafter"/>
</dbReference>
<dbReference type="InterPro" id="IPR006162">
    <property type="entry name" value="Ppantetheine_attach_site"/>
</dbReference>
<dbReference type="InterPro" id="IPR020845">
    <property type="entry name" value="AMP-binding_CS"/>
</dbReference>
<name>A0A2V5I9R5_ASPV1</name>
<dbReference type="GO" id="GO:0031177">
    <property type="term" value="F:phosphopantetheine binding"/>
    <property type="evidence" value="ECO:0007669"/>
    <property type="project" value="InterPro"/>
</dbReference>
<dbReference type="Gene3D" id="3.40.50.12780">
    <property type="entry name" value="N-terminal domain of ligase-like"/>
    <property type="match status" value="2"/>
</dbReference>
<evidence type="ECO:0000256" key="2">
    <source>
        <dbReference type="ARBA" id="ARBA00022553"/>
    </source>
</evidence>
<dbReference type="InterPro" id="IPR023213">
    <property type="entry name" value="CAT-like_dom_sf"/>
</dbReference>
<feature type="domain" description="Carrier" evidence="6">
    <location>
        <begin position="531"/>
        <end position="607"/>
    </location>
</feature>
<dbReference type="SUPFAM" id="SSF56801">
    <property type="entry name" value="Acetyl-CoA synthetase-like"/>
    <property type="match status" value="2"/>
</dbReference>
<dbReference type="FunFam" id="3.30.300.30:FF:000015">
    <property type="entry name" value="Nonribosomal peptide synthase SidD"/>
    <property type="match status" value="1"/>
</dbReference>
<evidence type="ECO:0000259" key="6">
    <source>
        <dbReference type="PROSITE" id="PS50075"/>
    </source>
</evidence>
<keyword evidence="1" id="KW-0596">Phosphopantetheine</keyword>
<dbReference type="InterPro" id="IPR020806">
    <property type="entry name" value="PKS_PP-bd"/>
</dbReference>
<dbReference type="GO" id="GO:0005737">
    <property type="term" value="C:cytoplasm"/>
    <property type="evidence" value="ECO:0007669"/>
    <property type="project" value="TreeGrafter"/>
</dbReference>
<proteinExistence type="inferred from homology"/>
<reference evidence="7 8" key="1">
    <citation type="submission" date="2018-02" db="EMBL/GenBank/DDBJ databases">
        <title>The genomes of Aspergillus section Nigri reveals drivers in fungal speciation.</title>
        <authorList>
            <consortium name="DOE Joint Genome Institute"/>
            <person name="Vesth T.C."/>
            <person name="Nybo J."/>
            <person name="Theobald S."/>
            <person name="Brandl J."/>
            <person name="Frisvad J.C."/>
            <person name="Nielsen K.F."/>
            <person name="Lyhne E.K."/>
            <person name="Kogle M.E."/>
            <person name="Kuo A."/>
            <person name="Riley R."/>
            <person name="Clum A."/>
            <person name="Nolan M."/>
            <person name="Lipzen A."/>
            <person name="Salamov A."/>
            <person name="Henrissat B."/>
            <person name="Wiebenga A."/>
            <person name="De vries R.P."/>
            <person name="Grigoriev I.V."/>
            <person name="Mortensen U.H."/>
            <person name="Andersen M.R."/>
            <person name="Baker S.E."/>
        </authorList>
    </citation>
    <scope>NUCLEOTIDE SEQUENCE [LARGE SCALE GENOMIC DNA]</scope>
    <source>
        <strain evidence="7 8">CBS 115571</strain>
    </source>
</reference>
<comment type="similarity">
    <text evidence="5">Belongs to the NRP synthetase family.</text>
</comment>
<dbReference type="Pfam" id="PF00668">
    <property type="entry name" value="Condensation"/>
    <property type="match status" value="2"/>
</dbReference>
<feature type="domain" description="Carrier" evidence="6">
    <location>
        <begin position="1592"/>
        <end position="1668"/>
    </location>
</feature>
<sequence>MSPVAEAGLEGAVLDGQVKPFPLPSKAPQVPCLVTDLIHYQVQQNPQATAVEEENNRGYTYGELWQLVEQIAAKADFAPGEIIPVCMDLTVVFVASLLAIMLRGAAYVVLDPAGSAGRNQRIADDCGAPYVMVNDNYVGTFTRALAIEALLAEPTSTPSQQTSGATPSDLAYLVYTSGSTGNPKGVMVSHRAASLGISEFDLRGHRRWLLFYNPVFSAAQRTVLATLAKGACLCLARRDRLAAALPAVLKNLKVDALGITPSALSLLSPTEIPNSLQQVTTVGEPLSSGLVEAWADRVHLRVSYGLSECAQLNFSRQLQPGDNARNPGRPVDTTKAVIWEPGTTQQLPTGTPGELCLSGPQVADGYYLRPEETAAAFTEDPANPNHIVFRTGDLAVHRADGSFEILGRIDQQIKIHGQRVEPGEVASTLRTGDGAVDAVCIGAYIHDKPSLVAAVIPEPQIGWADLVQSLRDQARRELPSYMVPSYWLQCQEFPVNGNGKIDLRAIRKAAELTPVEDLLGRDATSLHGSEHVFTEIAREIVDVWARHLHVTAASILPTDSFVALGGSSIEAIQVLRDLRIRGVHVQLADMMQSQTAEDVADAAQVSATTGSSGETKVPEPFALLTDAFLKDKLLADRGAVDAFPATALQEGILASTLQGNPEYLYQRVFDVRHLDLVRLQLAFRVAFWHSDLLRSTFVAAIPGFAQVVRTDFQLRWLEGTMALSRYLAKDKKEGVTLGQPFMRAAVLNGGLLVVSVHHALFDFWSHGFLFDDVAGLYYGQAPEARVPWGSFVALLQQQRHEEESQVFWKQHLAEAEPTILNHSPVAETSVMTRTLPVNLRAAAAALQAPKSAILYAAWALILSSYTASKTVTMATVMSGREQPLAGIDRLDGPTLAVAPLAVRVGPNQSLAQLVQAVNADIWQTTKYAHAGLRGALSAAGHQGDAALFDTLVNILVRGPGRQAVTEEVFQQFGPKPVWKTEFTTLNIEEGAAGIEVTLVGALEVRQLGFIIEQYCRAVQTIIEAPRRAVDSIDLLGEEELDLLLGWNEDTLSAPRTLHGQFEHIAGAYPSRVAVNWANEKLLTYAELNELANRMANFLSERGVSSGDLVPILLEKSPVLITAILAVLKLGAAYVPLSPENPVERNALIVRDVGARVILTETEHASYFASKPEDEKEEDAITQVLVDTARLCAYSTEQPEGEISLDAMAYIIYTSGSTGQPKGVMIHHRGCAAAMQSIIAFEKRDQRPFKQLQFSNYIFDASVYDIFATLHSGGTVCLASSERLLGDLAGVIRDMGVNHLFLTPTVARLLDPKAVPTLESITVGGEPLTPDVVATWASKVTLINAYGPTETSFMVTMKNFTETDRTGNIGTVFPTAGLVILEQDGVRPVPYGAVGELCFWGPQLSRGYLNRPETTAAAFVHSDIRGGQRLYRSGDLGRYIPGGDIECLGRKDDQVKINGHRIELGEIEQAIMRTDEVRECVLTVWRKNNTAHLVAVVAFDSQVDAAEDEGDNHRILSLDVVSDEMQRMKTKLKGLAHYMFPKFLLPLPAFPRLPSGKADRKQLKARVQALSQAGLTPFAFDAIGADQLQAVIPVVTREQKVLHEAWVTVLQLPHGEFGLEASFLGLGGDSIAAINLVSWLRQEGYSLAVRDVLRFPVLESMASQLVRSGDDQEDQQPAAGVLFSPPPEVLAAVEDAIEAYEAIYPCPPGQSEFLAQGARAEPFWSLMTVRSLGYDSDPLQWLAMAKRLTETNDILRTTFLKHQDQWYGVVLPDATPIVEFYNASSAEERTHILDAIWQQRFEFGKPFIRYGMIRMADGEMQVVIKLDHGLYDGTLLRVFDAHCQKYQRDEPVDPFTSFQDFALHIWQRNQTQRTLAFWQQHDKRPIRFHLAPARPQHTQQEQVRVTSVAVHMIEHAQLDQYSRAHGVTVSILFQTIFQLWLARRSGQQAVAFDYLTTGRNIDLPDPQGINGTCANFVPMRSDVAPGLSLADFLRRTQDAFWQYTENSTVAIADIYRAVGLSRAADRNQALFLFQPFEPAAPAAGPDVYPRWLVMARSEVRMPEPYAVVFEVGRTAQPDRYRVKFAYDGSFWTAEETARELATVGRMVGRAVEDPAVSVGELLEV</sequence>
<evidence type="ECO:0000313" key="7">
    <source>
        <dbReference type="EMBL" id="PYI20777.1"/>
    </source>
</evidence>
<evidence type="ECO:0000256" key="4">
    <source>
        <dbReference type="ARBA" id="ARBA00023026"/>
    </source>
</evidence>
<dbReference type="InterPro" id="IPR001242">
    <property type="entry name" value="Condensation_dom"/>
</dbReference>
<dbReference type="FunFam" id="3.40.50.12780:FF:000012">
    <property type="entry name" value="Non-ribosomal peptide synthetase"/>
    <property type="match status" value="1"/>
</dbReference>
<accession>A0A2V5I9R5</accession>
<evidence type="ECO:0000256" key="3">
    <source>
        <dbReference type="ARBA" id="ARBA00022598"/>
    </source>
</evidence>
<dbReference type="CDD" id="cd19545">
    <property type="entry name" value="FUM14_C_NRPS-like"/>
    <property type="match status" value="1"/>
</dbReference>
<organism evidence="7 8">
    <name type="scientific">Aspergillus violaceofuscus (strain CBS 115571)</name>
    <dbReference type="NCBI Taxonomy" id="1450538"/>
    <lineage>
        <taxon>Eukaryota</taxon>
        <taxon>Fungi</taxon>
        <taxon>Dikarya</taxon>
        <taxon>Ascomycota</taxon>
        <taxon>Pezizomycotina</taxon>
        <taxon>Eurotiomycetes</taxon>
        <taxon>Eurotiomycetidae</taxon>
        <taxon>Eurotiales</taxon>
        <taxon>Aspergillaceae</taxon>
        <taxon>Aspergillus</taxon>
    </lineage>
</organism>
<dbReference type="Gene3D" id="3.30.300.30">
    <property type="match status" value="2"/>
</dbReference>
<dbReference type="Gene3D" id="3.30.559.30">
    <property type="entry name" value="Nonribosomal peptide synthetase, condensation domain"/>
    <property type="match status" value="2"/>
</dbReference>
<keyword evidence="4" id="KW-0843">Virulence</keyword>
<dbReference type="InterPro" id="IPR042099">
    <property type="entry name" value="ANL_N_sf"/>
</dbReference>
<dbReference type="Gene3D" id="1.10.1200.10">
    <property type="entry name" value="ACP-like"/>
    <property type="match status" value="2"/>
</dbReference>
<dbReference type="InterPro" id="IPR010071">
    <property type="entry name" value="AA_adenyl_dom"/>
</dbReference>
<dbReference type="PROSITE" id="PS50075">
    <property type="entry name" value="CARRIER"/>
    <property type="match status" value="2"/>
</dbReference>
<dbReference type="EMBL" id="KZ825122">
    <property type="protein sequence ID" value="PYI20777.1"/>
    <property type="molecule type" value="Genomic_DNA"/>
</dbReference>
<dbReference type="GO" id="GO:0043041">
    <property type="term" value="P:amino acid activation for nonribosomal peptide biosynthetic process"/>
    <property type="evidence" value="ECO:0007669"/>
    <property type="project" value="TreeGrafter"/>
</dbReference>
<dbReference type="SMART" id="SM00823">
    <property type="entry name" value="PKS_PP"/>
    <property type="match status" value="1"/>
</dbReference>
<protein>
    <submittedName>
        <fullName evidence="7">Acetyl-CoA synthetase-like protein</fullName>
    </submittedName>
</protein>
<dbReference type="Pfam" id="PF00550">
    <property type="entry name" value="PP-binding"/>
    <property type="match status" value="2"/>
</dbReference>
<dbReference type="Pfam" id="PF00501">
    <property type="entry name" value="AMP-binding"/>
    <property type="match status" value="2"/>
</dbReference>
<keyword evidence="2" id="KW-0597">Phosphoprotein</keyword>
<dbReference type="STRING" id="1450538.A0A2V5I9R5"/>
<dbReference type="Gene3D" id="3.30.559.10">
    <property type="entry name" value="Chloramphenicol acetyltransferase-like domain"/>
    <property type="match status" value="2"/>
</dbReference>
<dbReference type="OMA" id="LFDFWSH"/>
<dbReference type="PANTHER" id="PTHR45527">
    <property type="entry name" value="NONRIBOSOMAL PEPTIDE SYNTHETASE"/>
    <property type="match status" value="1"/>
</dbReference>
<gene>
    <name evidence="7" type="ORF">BO99DRAFT_100786</name>
</gene>
<dbReference type="PROSITE" id="PS00012">
    <property type="entry name" value="PHOSPHOPANTETHEINE"/>
    <property type="match status" value="2"/>
</dbReference>
<evidence type="ECO:0000256" key="5">
    <source>
        <dbReference type="ARBA" id="ARBA00029454"/>
    </source>
</evidence>
<dbReference type="InterPro" id="IPR000873">
    <property type="entry name" value="AMP-dep_synth/lig_dom"/>
</dbReference>
<dbReference type="NCBIfam" id="TIGR01733">
    <property type="entry name" value="AA-adenyl-dom"/>
    <property type="match status" value="1"/>
</dbReference>